<dbReference type="PROSITE" id="PS00760">
    <property type="entry name" value="SPASE_I_2"/>
    <property type="match status" value="1"/>
</dbReference>
<dbReference type="GO" id="GO:0016020">
    <property type="term" value="C:membrane"/>
    <property type="evidence" value="ECO:0007669"/>
    <property type="project" value="UniProtKB-SubCell"/>
</dbReference>
<dbReference type="InterPro" id="IPR019757">
    <property type="entry name" value="Pept_S26A_signal_pept_1_Lys-AS"/>
</dbReference>
<dbReference type="InterPro" id="IPR019756">
    <property type="entry name" value="Pept_S26A_signal_pept_1_Ser-AS"/>
</dbReference>
<dbReference type="EC" id="3.4.21.89" evidence="3 8"/>
<name>A0A831RW48_9GAMM</name>
<proteinExistence type="inferred from homology"/>
<dbReference type="CDD" id="cd06530">
    <property type="entry name" value="S26_SPase_I"/>
    <property type="match status" value="1"/>
</dbReference>
<dbReference type="Gene3D" id="2.10.109.10">
    <property type="entry name" value="Umud Fragment, subunit A"/>
    <property type="match status" value="1"/>
</dbReference>
<evidence type="ECO:0000256" key="4">
    <source>
        <dbReference type="ARBA" id="ARBA00019232"/>
    </source>
</evidence>
<reference evidence="11" key="1">
    <citation type="journal article" date="2020" name="mSystems">
        <title>Genome- and Community-Level Interaction Insights into Carbon Utilization and Element Cycling Functions of Hydrothermarchaeota in Hydrothermal Sediment.</title>
        <authorList>
            <person name="Zhou Z."/>
            <person name="Liu Y."/>
            <person name="Xu W."/>
            <person name="Pan J."/>
            <person name="Luo Z.H."/>
            <person name="Li M."/>
        </authorList>
    </citation>
    <scope>NUCLEOTIDE SEQUENCE [LARGE SCALE GENOMIC DNA]</scope>
    <source>
        <strain evidence="11">HyVt-458</strain>
    </source>
</reference>
<comment type="subcellular location">
    <subcellularLocation>
        <location evidence="9">Membrane</location>
        <topology evidence="9">Multi-pass membrane protein</topology>
    </subcellularLocation>
</comment>
<dbReference type="Proteomes" id="UP000886339">
    <property type="component" value="Unassembled WGS sequence"/>
</dbReference>
<dbReference type="PANTHER" id="PTHR43390:SF1">
    <property type="entry name" value="CHLOROPLAST PROCESSING PEPTIDASE"/>
    <property type="match status" value="1"/>
</dbReference>
<evidence type="ECO:0000256" key="5">
    <source>
        <dbReference type="ARBA" id="ARBA00022670"/>
    </source>
</evidence>
<comment type="catalytic activity">
    <reaction evidence="1 8">
        <text>Cleavage of hydrophobic, N-terminal signal or leader sequences from secreted and periplasmic proteins.</text>
        <dbReference type="EC" id="3.4.21.89"/>
    </reaction>
</comment>
<evidence type="ECO:0000256" key="8">
    <source>
        <dbReference type="RuleBase" id="RU003993"/>
    </source>
</evidence>
<evidence type="ECO:0000256" key="2">
    <source>
        <dbReference type="ARBA" id="ARBA00009370"/>
    </source>
</evidence>
<dbReference type="Pfam" id="PF10502">
    <property type="entry name" value="Peptidase_S26"/>
    <property type="match status" value="1"/>
</dbReference>
<dbReference type="PROSITE" id="PS00761">
    <property type="entry name" value="SPASE_I_3"/>
    <property type="match status" value="1"/>
</dbReference>
<feature type="active site" evidence="7">
    <location>
        <position position="39"/>
    </location>
</feature>
<evidence type="ECO:0000313" key="11">
    <source>
        <dbReference type="EMBL" id="HEC06432.1"/>
    </source>
</evidence>
<evidence type="ECO:0000259" key="10">
    <source>
        <dbReference type="Pfam" id="PF10502"/>
    </source>
</evidence>
<dbReference type="AlphaFoldDB" id="A0A831RW48"/>
<evidence type="ECO:0000256" key="1">
    <source>
        <dbReference type="ARBA" id="ARBA00000677"/>
    </source>
</evidence>
<evidence type="ECO:0000256" key="9">
    <source>
        <dbReference type="RuleBase" id="RU362042"/>
    </source>
</evidence>
<dbReference type="NCBIfam" id="TIGR02227">
    <property type="entry name" value="sigpep_I_bact"/>
    <property type="match status" value="1"/>
</dbReference>
<dbReference type="PROSITE" id="PS00501">
    <property type="entry name" value="SPASE_I_1"/>
    <property type="match status" value="1"/>
</dbReference>
<feature type="active site" evidence="7">
    <location>
        <position position="93"/>
    </location>
</feature>
<protein>
    <recommendedName>
        <fullName evidence="4 8">Signal peptidase I</fullName>
        <ecNumber evidence="3 8">3.4.21.89</ecNumber>
    </recommendedName>
</protein>
<comment type="caution">
    <text evidence="11">The sequence shown here is derived from an EMBL/GenBank/DDBJ whole genome shotgun (WGS) entry which is preliminary data.</text>
</comment>
<dbReference type="InterPro" id="IPR019758">
    <property type="entry name" value="Pept_S26A_signal_pept_1_CS"/>
</dbReference>
<accession>A0A831RW48</accession>
<gene>
    <name evidence="11" type="primary">lepB</name>
    <name evidence="11" type="ORF">ENJ12_06255</name>
</gene>
<keyword evidence="6 8" id="KW-0378">Hydrolase</keyword>
<dbReference type="InterPro" id="IPR036286">
    <property type="entry name" value="LexA/Signal_pep-like_sf"/>
</dbReference>
<dbReference type="EMBL" id="DRLF01000221">
    <property type="protein sequence ID" value="HEC06432.1"/>
    <property type="molecule type" value="Genomic_DNA"/>
</dbReference>
<evidence type="ECO:0000256" key="7">
    <source>
        <dbReference type="PIRSR" id="PIRSR600223-1"/>
    </source>
</evidence>
<evidence type="ECO:0000256" key="6">
    <source>
        <dbReference type="ARBA" id="ARBA00022801"/>
    </source>
</evidence>
<dbReference type="GO" id="GO:0009003">
    <property type="term" value="F:signal peptidase activity"/>
    <property type="evidence" value="ECO:0007669"/>
    <property type="project" value="UniProtKB-EC"/>
</dbReference>
<sequence>MKTTPTKLLRDYRPLLIFAILLVTFRTTIADWSPVPSSSMEPTLVPGDVVWIDKTAFGPSLPIINKKLLTWGSPKRGEVITFVPPHKDQLFVKRVIAVPGDHLRIEGVKLWVNGQPLAQQITREEADYLLGEETIDGRGHQFKLTRGMGMPYVGKTIEVPQGKYFVMGDHRNNSADSRFWGFVDQDRIMGRVVGIALSFSTERGWDRLALPVH</sequence>
<evidence type="ECO:0000256" key="3">
    <source>
        <dbReference type="ARBA" id="ARBA00013208"/>
    </source>
</evidence>
<dbReference type="GO" id="GO:0006465">
    <property type="term" value="P:signal peptide processing"/>
    <property type="evidence" value="ECO:0007669"/>
    <property type="project" value="InterPro"/>
</dbReference>
<feature type="domain" description="Peptidase S26" evidence="10">
    <location>
        <begin position="15"/>
        <end position="193"/>
    </location>
</feature>
<dbReference type="InterPro" id="IPR019533">
    <property type="entry name" value="Peptidase_S26"/>
</dbReference>
<comment type="similarity">
    <text evidence="2 9">Belongs to the peptidase S26 family.</text>
</comment>
<organism evidence="11">
    <name type="scientific">Thiolapillus brandeum</name>
    <dbReference type="NCBI Taxonomy" id="1076588"/>
    <lineage>
        <taxon>Bacteria</taxon>
        <taxon>Pseudomonadati</taxon>
        <taxon>Pseudomonadota</taxon>
        <taxon>Gammaproteobacteria</taxon>
        <taxon>Chromatiales</taxon>
        <taxon>Sedimenticolaceae</taxon>
        <taxon>Thiolapillus</taxon>
    </lineage>
</organism>
<keyword evidence="5 8" id="KW-0645">Protease</keyword>
<dbReference type="SUPFAM" id="SSF51306">
    <property type="entry name" value="LexA/Signal peptidase"/>
    <property type="match status" value="1"/>
</dbReference>
<dbReference type="PRINTS" id="PR00727">
    <property type="entry name" value="LEADERPTASE"/>
</dbReference>
<dbReference type="GO" id="GO:0004252">
    <property type="term" value="F:serine-type endopeptidase activity"/>
    <property type="evidence" value="ECO:0007669"/>
    <property type="project" value="InterPro"/>
</dbReference>
<dbReference type="InterPro" id="IPR000223">
    <property type="entry name" value="Pept_S26A_signal_pept_1"/>
</dbReference>
<dbReference type="PANTHER" id="PTHR43390">
    <property type="entry name" value="SIGNAL PEPTIDASE I"/>
    <property type="match status" value="1"/>
</dbReference>